<proteinExistence type="predicted"/>
<dbReference type="AlphaFoldDB" id="A0A0A8L659"/>
<dbReference type="EMBL" id="CCBQ010000026">
    <property type="protein sequence ID" value="CDO93616.1"/>
    <property type="molecule type" value="Genomic_DNA"/>
</dbReference>
<dbReference type="Pfam" id="PF10448">
    <property type="entry name" value="POC3_POC4"/>
    <property type="match status" value="1"/>
</dbReference>
<dbReference type="InterPro" id="IPR018854">
    <property type="entry name" value="Psome_chaperone_3/4"/>
</dbReference>
<comment type="caution">
    <text evidence="1">The sequence shown here is derived from an EMBL/GenBank/DDBJ whole genome shotgun (WGS) entry which is preliminary data.</text>
</comment>
<accession>A0A0A8L659</accession>
<evidence type="ECO:0000313" key="2">
    <source>
        <dbReference type="Proteomes" id="UP000031516"/>
    </source>
</evidence>
<keyword evidence="2" id="KW-1185">Reference proteome</keyword>
<dbReference type="Gene3D" id="3.30.230.100">
    <property type="match status" value="1"/>
</dbReference>
<protein>
    <submittedName>
        <fullName evidence="1">WGS project CCBQ000000000 data, contig 00104</fullName>
    </submittedName>
</protein>
<evidence type="ECO:0000313" key="1">
    <source>
        <dbReference type="EMBL" id="CDO93616.1"/>
    </source>
</evidence>
<organism evidence="1 2">
    <name type="scientific">Kluyveromyces dobzhanskii CBS 2104</name>
    <dbReference type="NCBI Taxonomy" id="1427455"/>
    <lineage>
        <taxon>Eukaryota</taxon>
        <taxon>Fungi</taxon>
        <taxon>Dikarya</taxon>
        <taxon>Ascomycota</taxon>
        <taxon>Saccharomycotina</taxon>
        <taxon>Saccharomycetes</taxon>
        <taxon>Saccharomycetales</taxon>
        <taxon>Saccharomycetaceae</taxon>
        <taxon>Kluyveromyces</taxon>
    </lineage>
</organism>
<dbReference type="OrthoDB" id="4066342at2759"/>
<gene>
    <name evidence="1" type="ORF">KLDO_g1910B</name>
</gene>
<sequence length="157" mass="17068">MSTITFQDTWTSFSGTETSVRCTTSPNRTPTGAQDRKTALSVSIYHGTADLSSGSSKMYLQGYSYGIQFVGSGKGNNEVCIADLIETRDHQTHDLIHKITRILAIRYRRPCYVQLSSRTSGFALNGPDQISLLQGIANCIDSHTVEGSSAEKQKLGG</sequence>
<name>A0A0A8L659_9SACH</name>
<dbReference type="Proteomes" id="UP000031516">
    <property type="component" value="Unassembled WGS sequence"/>
</dbReference>
<reference evidence="1 2" key="1">
    <citation type="submission" date="2014-03" db="EMBL/GenBank/DDBJ databases">
        <title>The genome of Kluyveromyces dobzhanskii.</title>
        <authorList>
            <person name="Nystedt B."/>
            <person name="Astrom S."/>
        </authorList>
    </citation>
    <scope>NUCLEOTIDE SEQUENCE [LARGE SCALE GENOMIC DNA]</scope>
    <source>
        <strain evidence="1 2">CBS 2104</strain>
    </source>
</reference>